<accession>A0A265N686</accession>
<reference evidence="1 2" key="1">
    <citation type="submission" date="2017-08" db="EMBL/GenBank/DDBJ databases">
        <title>Virgibacillus indicus sp. nov. and Virgibacillus profoundi sp. nov, two moderately halophilic bacteria isolated from marine sediment by using the Microfluidic Streak Plate.</title>
        <authorList>
            <person name="Xu B."/>
            <person name="Hu B."/>
            <person name="Wang J."/>
            <person name="Zhu Y."/>
            <person name="Huang L."/>
            <person name="Du W."/>
            <person name="Huang Y."/>
        </authorList>
    </citation>
    <scope>NUCLEOTIDE SEQUENCE [LARGE SCALE GENOMIC DNA]</scope>
    <source>
        <strain evidence="1 2">IO3-P2-C2</strain>
    </source>
</reference>
<keyword evidence="2" id="KW-1185">Reference proteome</keyword>
<dbReference type="PROSITE" id="PS51257">
    <property type="entry name" value="PROKAR_LIPOPROTEIN"/>
    <property type="match status" value="1"/>
</dbReference>
<name>A0A265N686_9BACI</name>
<comment type="caution">
    <text evidence="1">The sequence shown here is derived from an EMBL/GenBank/DDBJ whole genome shotgun (WGS) entry which is preliminary data.</text>
</comment>
<proteinExistence type="predicted"/>
<dbReference type="AlphaFoldDB" id="A0A265N686"/>
<protein>
    <submittedName>
        <fullName evidence="1">Uncharacterized protein</fullName>
    </submittedName>
</protein>
<gene>
    <name evidence="1" type="ORF">CIL03_15660</name>
</gene>
<evidence type="ECO:0000313" key="2">
    <source>
        <dbReference type="Proteomes" id="UP000216498"/>
    </source>
</evidence>
<dbReference type="EMBL" id="NPMS01000009">
    <property type="protein sequence ID" value="OZU87528.1"/>
    <property type="molecule type" value="Genomic_DNA"/>
</dbReference>
<dbReference type="RefSeq" id="WP_094886830.1">
    <property type="nucleotide sequence ID" value="NZ_NPMS01000009.1"/>
</dbReference>
<dbReference type="OrthoDB" id="2971345at2"/>
<dbReference type="Proteomes" id="UP000216498">
    <property type="component" value="Unassembled WGS sequence"/>
</dbReference>
<evidence type="ECO:0000313" key="1">
    <source>
        <dbReference type="EMBL" id="OZU87528.1"/>
    </source>
</evidence>
<sequence>MKKIASILGIGFFLSILITGCGEITIPSEDGSETKIDLKGLEDGNLDISVEDSEGETVSMDVESDGENTTLVQSDGETEVESNIGENVTLPEDFPSEFPFPEEIKLTAVQTVTDAETKTYMIHYEYDQDLESISAIYKEYAESKGYTISLEQKMENSYNLNAGDDEGKGFSAYLGYLEENTAMISVTSPME</sequence>
<organism evidence="1 2">
    <name type="scientific">Virgibacillus indicus</name>
    <dbReference type="NCBI Taxonomy" id="2024554"/>
    <lineage>
        <taxon>Bacteria</taxon>
        <taxon>Bacillati</taxon>
        <taxon>Bacillota</taxon>
        <taxon>Bacilli</taxon>
        <taxon>Bacillales</taxon>
        <taxon>Bacillaceae</taxon>
        <taxon>Virgibacillus</taxon>
    </lineage>
</organism>